<proteinExistence type="predicted"/>
<dbReference type="SUPFAM" id="SSF102114">
    <property type="entry name" value="Radical SAM enzymes"/>
    <property type="match status" value="1"/>
</dbReference>
<dbReference type="InterPro" id="IPR056488">
    <property type="entry name" value="Zn_ribbon_HMPTM"/>
</dbReference>
<dbReference type="GO" id="GO:0046872">
    <property type="term" value="F:metal ion binding"/>
    <property type="evidence" value="ECO:0007669"/>
    <property type="project" value="UniProtKB-KW"/>
</dbReference>
<evidence type="ECO:0000256" key="2">
    <source>
        <dbReference type="ARBA" id="ARBA00022691"/>
    </source>
</evidence>
<name>A0A5M6D655_9BACT</name>
<keyword evidence="2" id="KW-0949">S-adenosyl-L-methionine</keyword>
<dbReference type="PANTHER" id="PTHR43306">
    <property type="entry name" value="7,8-DIHYDRO-6-HYDROXYMETHYLPTERIN DIMETHYLTRANSFERASE"/>
    <property type="match status" value="1"/>
</dbReference>
<keyword evidence="4" id="KW-0408">Iron</keyword>
<evidence type="ECO:0000256" key="4">
    <source>
        <dbReference type="ARBA" id="ARBA00023004"/>
    </source>
</evidence>
<sequence length="653" mass="73736">MWSDPSLRGRSTSYRTTPTRSAVSNWQTSWPTPIFWRSVSVIRSNTTPKRAALAAAVRRRNVCSLSCGTKPGTSTTPWRRSATWSPVDGRPRSWKHTGVPKPRPISIFRAGCCGRFDTALTTGFALTKYCSIGSANFSSTEPTGLRDRMKISLPVLNLESAQPSDLPLTPIRTRLQGLSQRDVVVWFELRDSDRLLKTTISLCPSCLRHVPAAVYTADGRVWIKKQCPEHGLSEAVIENDEQFYFLSNKDCCGKRYRDDRLLTFPTYQTGCCGGDQTCGDGPANASDPRFPWTDQSQNKSCTVLVEITNACNLSCKVCYSDARGDRVLSLDAFRSYMTQLIHEKNGLDSVQLTGGEALLHPQFWEMIGFLNDQPGVRKIYLPTNGLLLDRPEVAQRLVPFRDKLMVLLQFDGHSADANLNLRAANPTHVRERVIQRLEKLGIVMQLTMTLTRGVNDAEVGWVIDTAMRHSHIKLVALQPVTYSGRYQLAREPIDRLTLSDVVKCVTSQAATRIRDQDFVPIPCSHPNCGWLTLFVRRRALKFNVTRHVDLARVTEQVAYKTILDRSQIRKMVGSSRPQWGSRLLGAIGRRLVRPTDLFGIAIKPFMDCYNYDQDRIANCCHHLMDTHGRAVSFCEYNALLRERDPWSDRPRLE</sequence>
<protein>
    <submittedName>
        <fullName evidence="8">Radical SAM protein</fullName>
    </submittedName>
</protein>
<dbReference type="AlphaFoldDB" id="A0A5M6D655"/>
<keyword evidence="9" id="KW-1185">Reference proteome</keyword>
<feature type="region of interest" description="Disordered" evidence="6">
    <location>
        <begin position="74"/>
        <end position="98"/>
    </location>
</feature>
<feature type="compositionally biased region" description="Polar residues" evidence="6">
    <location>
        <begin position="74"/>
        <end position="84"/>
    </location>
</feature>
<dbReference type="SFLD" id="SFLDG01067">
    <property type="entry name" value="SPASM/twitch_domain_containing"/>
    <property type="match status" value="1"/>
</dbReference>
<dbReference type="PANTHER" id="PTHR43306:SF1">
    <property type="entry name" value="7,8-DIHYDRO-6-HYDROXYMETHYLPTERIN DIMETHYLTRANSFERASE"/>
    <property type="match status" value="1"/>
</dbReference>
<accession>A0A5M6D655</accession>
<dbReference type="EMBL" id="VWOX01000009">
    <property type="protein sequence ID" value="KAA5541782.1"/>
    <property type="molecule type" value="Genomic_DNA"/>
</dbReference>
<organism evidence="8 9">
    <name type="scientific">Roseiconus nitratireducens</name>
    <dbReference type="NCBI Taxonomy" id="2605748"/>
    <lineage>
        <taxon>Bacteria</taxon>
        <taxon>Pseudomonadati</taxon>
        <taxon>Planctomycetota</taxon>
        <taxon>Planctomycetia</taxon>
        <taxon>Pirellulales</taxon>
        <taxon>Pirellulaceae</taxon>
        <taxon>Roseiconus</taxon>
    </lineage>
</organism>
<dbReference type="Proteomes" id="UP000324479">
    <property type="component" value="Unassembled WGS sequence"/>
</dbReference>
<feature type="compositionally biased region" description="Low complexity" evidence="6">
    <location>
        <begin position="8"/>
        <end position="21"/>
    </location>
</feature>
<evidence type="ECO:0000256" key="6">
    <source>
        <dbReference type="SAM" id="MobiDB-lite"/>
    </source>
</evidence>
<keyword evidence="5" id="KW-0411">Iron-sulfur</keyword>
<dbReference type="GO" id="GO:0051536">
    <property type="term" value="F:iron-sulfur cluster binding"/>
    <property type="evidence" value="ECO:0007669"/>
    <property type="project" value="UniProtKB-KW"/>
</dbReference>
<evidence type="ECO:0000256" key="3">
    <source>
        <dbReference type="ARBA" id="ARBA00022723"/>
    </source>
</evidence>
<comment type="cofactor">
    <cofactor evidence="1">
        <name>[4Fe-4S] cluster</name>
        <dbReference type="ChEBI" id="CHEBI:49883"/>
    </cofactor>
</comment>
<reference evidence="8 9" key="1">
    <citation type="submission" date="2019-08" db="EMBL/GenBank/DDBJ databases">
        <authorList>
            <person name="Dhanesh K."/>
            <person name="Kumar G."/>
            <person name="Sasikala C."/>
            <person name="Venkata Ramana C."/>
        </authorList>
    </citation>
    <scope>NUCLEOTIDE SEQUENCE [LARGE SCALE GENOMIC DNA]</scope>
    <source>
        <strain evidence="8 9">JC645</strain>
    </source>
</reference>
<dbReference type="Pfam" id="PF23545">
    <property type="entry name" value="Zn_ribbon_HMPTM"/>
    <property type="match status" value="1"/>
</dbReference>
<dbReference type="CDD" id="cd01335">
    <property type="entry name" value="Radical_SAM"/>
    <property type="match status" value="1"/>
</dbReference>
<dbReference type="SFLD" id="SFLDS00029">
    <property type="entry name" value="Radical_SAM"/>
    <property type="match status" value="1"/>
</dbReference>
<evidence type="ECO:0000313" key="8">
    <source>
        <dbReference type="EMBL" id="KAA5541782.1"/>
    </source>
</evidence>
<comment type="caution">
    <text evidence="8">The sequence shown here is derived from an EMBL/GenBank/DDBJ whole genome shotgun (WGS) entry which is preliminary data.</text>
</comment>
<dbReference type="InterPro" id="IPR013785">
    <property type="entry name" value="Aldolase_TIM"/>
</dbReference>
<dbReference type="Gene3D" id="3.20.20.70">
    <property type="entry name" value="Aldolase class I"/>
    <property type="match status" value="1"/>
</dbReference>
<dbReference type="InterPro" id="IPR007197">
    <property type="entry name" value="rSAM"/>
</dbReference>
<evidence type="ECO:0000313" key="9">
    <source>
        <dbReference type="Proteomes" id="UP000324479"/>
    </source>
</evidence>
<feature type="region of interest" description="Disordered" evidence="6">
    <location>
        <begin position="1"/>
        <end position="21"/>
    </location>
</feature>
<evidence type="ECO:0000256" key="5">
    <source>
        <dbReference type="ARBA" id="ARBA00023014"/>
    </source>
</evidence>
<dbReference type="InterPro" id="IPR034474">
    <property type="entry name" value="Methyltransferase_Class_D"/>
</dbReference>
<dbReference type="InterPro" id="IPR058240">
    <property type="entry name" value="rSAM_sf"/>
</dbReference>
<gene>
    <name evidence="8" type="ORF">FYK55_16350</name>
</gene>
<evidence type="ECO:0000256" key="1">
    <source>
        <dbReference type="ARBA" id="ARBA00001966"/>
    </source>
</evidence>
<dbReference type="GO" id="GO:0003824">
    <property type="term" value="F:catalytic activity"/>
    <property type="evidence" value="ECO:0007669"/>
    <property type="project" value="InterPro"/>
</dbReference>
<dbReference type="Pfam" id="PF04055">
    <property type="entry name" value="Radical_SAM"/>
    <property type="match status" value="1"/>
</dbReference>
<feature type="domain" description="Radical SAM core" evidence="7">
    <location>
        <begin position="297"/>
        <end position="514"/>
    </location>
</feature>
<dbReference type="PROSITE" id="PS51918">
    <property type="entry name" value="RADICAL_SAM"/>
    <property type="match status" value="1"/>
</dbReference>
<evidence type="ECO:0000259" key="7">
    <source>
        <dbReference type="PROSITE" id="PS51918"/>
    </source>
</evidence>
<keyword evidence="3" id="KW-0479">Metal-binding</keyword>